<sequence>MRYSLAIRKRLDPFKILLVSLKVVKVLGGLPYTWKTPGVHQQLGEALPQGTRVSPGGSASPRSARVTPIPQLRKSHCMVVWSWLLVLVMNTQFATLPFIYVYDKTVELGETVQTTKTLALFHLAATGVILFFSLLFKSSELTRLLGHLNRVLEHTVTDTPNQFMDIFFPVLLVVYCITSGYSVFSAILLLFHAISSIILLSYSDVLVTLVRIKDRHLAHIGKPSVVCSVSLLTIDQVGKETASDGAFTPLSRSPPPLPEDELAAMTHLVHRLQLFQQHFNSYFTTSVIVMMFYSIVSITIIVFGLINLTNTNFFELLSIVAKLTQFITCLILICCVPDTVTEKLSRILELLAAYQDFNMGRLFVLAKAKLVTIASFIATYLVILLQFNTSDSNQLEDISGNTTTILAPRS</sequence>
<proteinExistence type="predicted"/>
<organism evidence="2 3">
    <name type="scientific">Homarus americanus</name>
    <name type="common">American lobster</name>
    <dbReference type="NCBI Taxonomy" id="6706"/>
    <lineage>
        <taxon>Eukaryota</taxon>
        <taxon>Metazoa</taxon>
        <taxon>Ecdysozoa</taxon>
        <taxon>Arthropoda</taxon>
        <taxon>Crustacea</taxon>
        <taxon>Multicrustacea</taxon>
        <taxon>Malacostraca</taxon>
        <taxon>Eumalacostraca</taxon>
        <taxon>Eucarida</taxon>
        <taxon>Decapoda</taxon>
        <taxon>Pleocyemata</taxon>
        <taxon>Astacidea</taxon>
        <taxon>Nephropoidea</taxon>
        <taxon>Nephropidae</taxon>
        <taxon>Homarus</taxon>
    </lineage>
</organism>
<comment type="caution">
    <text evidence="2">The sequence shown here is derived from an EMBL/GenBank/DDBJ whole genome shotgun (WGS) entry which is preliminary data.</text>
</comment>
<keyword evidence="1" id="KW-0812">Transmembrane</keyword>
<keyword evidence="1" id="KW-1133">Transmembrane helix</keyword>
<dbReference type="EMBL" id="JAHLQT010024959">
    <property type="protein sequence ID" value="KAG7164622.1"/>
    <property type="molecule type" value="Genomic_DNA"/>
</dbReference>
<evidence type="ECO:0000256" key="1">
    <source>
        <dbReference type="SAM" id="Phobius"/>
    </source>
</evidence>
<feature type="transmembrane region" description="Helical" evidence="1">
    <location>
        <begin position="119"/>
        <end position="136"/>
    </location>
</feature>
<dbReference type="AlphaFoldDB" id="A0A8J5JUX2"/>
<feature type="transmembrane region" description="Helical" evidence="1">
    <location>
        <begin position="78"/>
        <end position="99"/>
    </location>
</feature>
<feature type="transmembrane region" description="Helical" evidence="1">
    <location>
        <begin position="281"/>
        <end position="306"/>
    </location>
</feature>
<dbReference type="Proteomes" id="UP000747542">
    <property type="component" value="Unassembled WGS sequence"/>
</dbReference>
<accession>A0A8J5JUX2</accession>
<feature type="transmembrane region" description="Helical" evidence="1">
    <location>
        <begin position="312"/>
        <end position="336"/>
    </location>
</feature>
<evidence type="ECO:0000313" key="2">
    <source>
        <dbReference type="EMBL" id="KAG7164622.1"/>
    </source>
</evidence>
<evidence type="ECO:0008006" key="4">
    <source>
        <dbReference type="Google" id="ProtNLM"/>
    </source>
</evidence>
<keyword evidence="3" id="KW-1185">Reference proteome</keyword>
<evidence type="ECO:0000313" key="3">
    <source>
        <dbReference type="Proteomes" id="UP000747542"/>
    </source>
</evidence>
<keyword evidence="1" id="KW-0472">Membrane</keyword>
<feature type="transmembrane region" description="Helical" evidence="1">
    <location>
        <begin position="368"/>
        <end position="387"/>
    </location>
</feature>
<reference evidence="2" key="1">
    <citation type="journal article" date="2021" name="Sci. Adv.">
        <title>The American lobster genome reveals insights on longevity, neural, and immune adaptations.</title>
        <authorList>
            <person name="Polinski J.M."/>
            <person name="Zimin A.V."/>
            <person name="Clark K.F."/>
            <person name="Kohn A.B."/>
            <person name="Sadowski N."/>
            <person name="Timp W."/>
            <person name="Ptitsyn A."/>
            <person name="Khanna P."/>
            <person name="Romanova D.Y."/>
            <person name="Williams P."/>
            <person name="Greenwood S.J."/>
            <person name="Moroz L.L."/>
            <person name="Walt D.R."/>
            <person name="Bodnar A.G."/>
        </authorList>
    </citation>
    <scope>NUCLEOTIDE SEQUENCE</scope>
    <source>
        <strain evidence="2">GMGI-L3</strain>
    </source>
</reference>
<name>A0A8J5JUX2_HOMAM</name>
<feature type="transmembrane region" description="Helical" evidence="1">
    <location>
        <begin position="190"/>
        <end position="212"/>
    </location>
</feature>
<gene>
    <name evidence="2" type="ORF">Hamer_G005007</name>
</gene>
<feature type="transmembrane region" description="Helical" evidence="1">
    <location>
        <begin position="166"/>
        <end position="184"/>
    </location>
</feature>
<protein>
    <recommendedName>
        <fullName evidence="4">Gustatory receptor</fullName>
    </recommendedName>
</protein>